<organism evidence="2 3">
    <name type="scientific">Chitinimonas arctica</name>
    <dbReference type="NCBI Taxonomy" id="2594795"/>
    <lineage>
        <taxon>Bacteria</taxon>
        <taxon>Pseudomonadati</taxon>
        <taxon>Pseudomonadota</taxon>
        <taxon>Betaproteobacteria</taxon>
        <taxon>Neisseriales</taxon>
        <taxon>Chitinibacteraceae</taxon>
        <taxon>Chitinimonas</taxon>
    </lineage>
</organism>
<gene>
    <name evidence="2" type="ORF">FNU76_18350</name>
</gene>
<protein>
    <recommendedName>
        <fullName evidence="4">DUF1800 domain-containing protein</fullName>
    </recommendedName>
</protein>
<reference evidence="3" key="1">
    <citation type="submission" date="2019-07" db="EMBL/GenBank/DDBJ databases">
        <title>Chitinimonas sp. nov., isolated from Ny-Alesund, arctica soil.</title>
        <authorList>
            <person name="Xu Q."/>
            <person name="Peng F."/>
        </authorList>
    </citation>
    <scope>NUCLEOTIDE SEQUENCE [LARGE SCALE GENOMIC DNA]</scope>
    <source>
        <strain evidence="3">R3-44</strain>
    </source>
</reference>
<sequence>MNALMNKQLSGLGLLSLLVLAGCGSGSETSKETTPPVADAIDHLASQAQPAVASGGFPVLERPVALSAVSVPDARVVDDATWDETAVRKVLQVFAWGGQPTDQQITLWANMSPRAAIDEILTFAPTNPKLSPAGEANVLGNGDGSLKSLGAYWSGSSSPFPVRRRYEFVFDYWRAPHAIMLQAAQTRGLNPVRYRIGAWEVSYHMVANTNATIAWKQAGTMYDAIQTALTAGRPYAEVMAEAATSAAITRQYQTYDNRIKNGSFQGNEDFAREFHQLFFGVLGTSQAVDTQGDYHESVTVKNTARMLTDITLPVWDDTTVRFGTQNHNTGALEILHQNVAGASARDKIFALAKMEIVHPDSLANLPIMIAQGLADDTLAKNDTATEAKKAELRQIWAKLADKPNGLLLFLRTYAISQQFHSAARVKYWTPLDHHMMAGNGQTLSQKEALIALYEPTWVNGVRNRDEYVVFNPTNNVFGHTTGVDASQNADVFRAFYNRAVNEYNGNARYGSYSDQAGVSGRKDWASVAPRNKAGAYDVKSTAEWLWQRFIADGLKNFGTEERQQVYALLGGGTNAVAGANLDQLGAQTVSLATSDSRQHDAANLRMNMAIGFILATPYAMVQQGR</sequence>
<dbReference type="PROSITE" id="PS51257">
    <property type="entry name" value="PROKAR_LIPOPROTEIN"/>
    <property type="match status" value="1"/>
</dbReference>
<feature type="signal peptide" evidence="1">
    <location>
        <begin position="1"/>
        <end position="21"/>
    </location>
</feature>
<name>A0A516SJ24_9NEIS</name>
<proteinExistence type="predicted"/>
<evidence type="ECO:0000313" key="3">
    <source>
        <dbReference type="Proteomes" id="UP000317550"/>
    </source>
</evidence>
<dbReference type="EMBL" id="CP041730">
    <property type="protein sequence ID" value="QDQ28150.1"/>
    <property type="molecule type" value="Genomic_DNA"/>
</dbReference>
<dbReference type="AlphaFoldDB" id="A0A516SJ24"/>
<evidence type="ECO:0008006" key="4">
    <source>
        <dbReference type="Google" id="ProtNLM"/>
    </source>
</evidence>
<accession>A0A516SJ24</accession>
<evidence type="ECO:0000256" key="1">
    <source>
        <dbReference type="SAM" id="SignalP"/>
    </source>
</evidence>
<feature type="chain" id="PRO_5028324481" description="DUF1800 domain-containing protein" evidence="1">
    <location>
        <begin position="22"/>
        <end position="625"/>
    </location>
</feature>
<keyword evidence="3" id="KW-1185">Reference proteome</keyword>
<evidence type="ECO:0000313" key="2">
    <source>
        <dbReference type="EMBL" id="QDQ28150.1"/>
    </source>
</evidence>
<dbReference type="KEGG" id="cari:FNU76_18350"/>
<keyword evidence="1" id="KW-0732">Signal</keyword>
<dbReference type="Proteomes" id="UP000317550">
    <property type="component" value="Chromosome"/>
</dbReference>
<dbReference type="OrthoDB" id="7059356at2"/>